<feature type="compositionally biased region" description="Polar residues" evidence="3">
    <location>
        <begin position="1242"/>
        <end position="1251"/>
    </location>
</feature>
<feature type="compositionally biased region" description="Low complexity" evidence="3">
    <location>
        <begin position="1521"/>
        <end position="1539"/>
    </location>
</feature>
<evidence type="ECO:0000313" key="5">
    <source>
        <dbReference type="EMBL" id="KAL3421974.1"/>
    </source>
</evidence>
<sequence>MSNLLWKYYLEDDVEKFRRLLANTSQSTQYTPRGHGGGVSAHGNSWGALGGSPGGFATSPRTAVKHRKASGHNGISSATKGGNTVLSRADLNSRDHSGLTVLHRACSSTAETALNFAMALIEHPLIDLYVQDTESGWTALHRALYFGHTSIARAIINRDTRDPSVPTGNVVTKAGQSVIKIKDREGNTPFDVYNATIARRTLQRHTQADESDDESQEEDAETVTTGLASNKSTSHFSIDGDEVFAFGSNKNLTLGFGDEDDRQHPEKITLKRPDHLLFRFYQEHNESLEGTTAASHNLPSAPKSVKDLPSLIQARPIIIQDVALSKLHSAILTTDPESNLYVCGFGPGGRLGTGDEQTSFNYVCIEQGGLAGKKVVTVALGQNHTLAVDSEGEIFSWGTNTYGQLGYTLPRPSLKDEEPVCSTPRQIFGPLKREAIIGVAASAIHSVAHTSTSLFTWGKNEGQLGLMDSDSRSLEFQTVPRKVAASLFKSPIVMVSAINRATTCLLANHTVCVFTNYGYNIVKFPLHEGFTNYHLKSAVLTTRYEAESNHISSITSGGDTIAALSSRGDLFTVNVSQKLDTNPTATSTTNPSKIKGALSSPQRVWSLRKGNWDGIQSVGVAENGSVIVCTKAGAVWRRVKRAKIKDTYTGSGGFNQKDFKFQRVSGLTNVAAVRSNPFGVYAAIRKDCDVTKSQVLVNEKTLWEDLAPLLSIRDLQASELSKTEETDAPRFWVPALPKEHFDPLKRAVLMSPDLEADVQRHLLGVDFEDEGYNMELCTTISDVKIPIHTFILASRSTVFRSAMNEFRRTGSAVVTELFMIETSTDENKARIIFQGLDFFTIVNLAIYMYTDAVVDVWHFVRHAPTMAFRYRQVRTELMKIASHLKVSKLEAAVRLMSEPEPQLDVDMTTAIQDPNFFEDGDVIVELDDDTEVIAHTSLVCQRCPFFQGMFKGRAGGQWLAGRQEEDGPVRVDLKHIEYNTFQLVLRYLYSDCGPELFEDVVSDDIDAFSDLVLDCMAVANELMLGRLSQICQQVIGRFVTTRNICHLLNAVAPCSVTEFKDAGLEYMCLQLESMLEGHLLDDLDEDLLLELDEVVQGNQLNCLPFVKSGRAELLLHERHPGLAEDIDEERQRRIRDMTFRTNLKEEDNRLSSSFRARVGSLDDMVSGSPSQEKARRKSKAARNAPFSPSIRPKDSTADLMFDMDDEDALVSRSPTSPVPFSIEPKTPPVKESCPKAAWGYSEDTQGRSTAESPIISMPNDYIPNKEELASTSGPKKWSSPVMSSKLDMREIMAQTSNSRTSNLSMSLSAQKVKAEAAAKATTPKLSQKERKKQQALQQTSIQPRIILDKTTSDGKPSSPWQVATGAKTSLKDVLDSKKSPQSGTTSKTPSLPVSPQTLPSRRTASPDTRFAGQRRTVSNMSTPVSQTVSPGPSRTASGTSLAKPIPLMPHSKSYQASTAKAEPSLQLSMADIIGLQRREQEVIKEAAAKRSLQEIQEEQAFQEWWDQESKRAQEEEEAAKARAIASANNASKTTSSGRGKTARGRGGRGRGESRGRGRGRGQEKVGNNGP</sequence>
<keyword evidence="6" id="KW-1185">Reference proteome</keyword>
<feature type="region of interest" description="Disordered" evidence="3">
    <location>
        <begin position="1504"/>
        <end position="1570"/>
    </location>
</feature>
<accession>A0ABR4PF78</accession>
<dbReference type="SUPFAM" id="SSF54695">
    <property type="entry name" value="POZ domain"/>
    <property type="match status" value="1"/>
</dbReference>
<dbReference type="CDD" id="cd18186">
    <property type="entry name" value="BTB_POZ_ZBTB_KLHL-like"/>
    <property type="match status" value="1"/>
</dbReference>
<dbReference type="SUPFAM" id="SSF50985">
    <property type="entry name" value="RCC1/BLIP-II"/>
    <property type="match status" value="1"/>
</dbReference>
<feature type="compositionally biased region" description="Basic and acidic residues" evidence="3">
    <location>
        <begin position="1549"/>
        <end position="1563"/>
    </location>
</feature>
<comment type="caution">
    <text evidence="5">The sequence shown here is derived from an EMBL/GenBank/DDBJ whole genome shotgun (WGS) entry which is preliminary data.</text>
</comment>
<evidence type="ECO:0000313" key="6">
    <source>
        <dbReference type="Proteomes" id="UP001629113"/>
    </source>
</evidence>
<dbReference type="Pfam" id="PF00415">
    <property type="entry name" value="RCC1"/>
    <property type="match status" value="1"/>
</dbReference>
<evidence type="ECO:0000256" key="1">
    <source>
        <dbReference type="ARBA" id="ARBA00022737"/>
    </source>
</evidence>
<gene>
    <name evidence="5" type="ORF">PVAG01_06130</name>
</gene>
<feature type="repeat" description="RCC1" evidence="2">
    <location>
        <begin position="392"/>
        <end position="452"/>
    </location>
</feature>
<dbReference type="InterPro" id="IPR002110">
    <property type="entry name" value="Ankyrin_rpt"/>
</dbReference>
<keyword evidence="1" id="KW-0677">Repeat</keyword>
<evidence type="ECO:0000256" key="2">
    <source>
        <dbReference type="PROSITE-ProRule" id="PRU00235"/>
    </source>
</evidence>
<dbReference type="PROSITE" id="PS50012">
    <property type="entry name" value="RCC1_3"/>
    <property type="match status" value="2"/>
</dbReference>
<feature type="region of interest" description="Disordered" evidence="3">
    <location>
        <begin position="1161"/>
        <end position="1197"/>
    </location>
</feature>
<feature type="region of interest" description="Disordered" evidence="3">
    <location>
        <begin position="203"/>
        <end position="234"/>
    </location>
</feature>
<dbReference type="InterPro" id="IPR000210">
    <property type="entry name" value="BTB/POZ_dom"/>
</dbReference>
<dbReference type="Gene3D" id="1.25.40.20">
    <property type="entry name" value="Ankyrin repeat-containing domain"/>
    <property type="match status" value="1"/>
</dbReference>
<organism evidence="5 6">
    <name type="scientific">Phlyctema vagabunda</name>
    <dbReference type="NCBI Taxonomy" id="108571"/>
    <lineage>
        <taxon>Eukaryota</taxon>
        <taxon>Fungi</taxon>
        <taxon>Dikarya</taxon>
        <taxon>Ascomycota</taxon>
        <taxon>Pezizomycotina</taxon>
        <taxon>Leotiomycetes</taxon>
        <taxon>Helotiales</taxon>
        <taxon>Dermateaceae</taxon>
        <taxon>Phlyctema</taxon>
    </lineage>
</organism>
<dbReference type="PANTHER" id="PTHR22872">
    <property type="entry name" value="BTK-BINDING PROTEIN-RELATED"/>
    <property type="match status" value="1"/>
</dbReference>
<reference evidence="5 6" key="1">
    <citation type="submission" date="2024-06" db="EMBL/GenBank/DDBJ databases">
        <title>Complete genome of Phlyctema vagabunda strain 19-DSS-EL-015.</title>
        <authorList>
            <person name="Fiorenzani C."/>
        </authorList>
    </citation>
    <scope>NUCLEOTIDE SEQUENCE [LARGE SCALE GENOMIC DNA]</scope>
    <source>
        <strain evidence="5 6">19-DSS-EL-015</strain>
    </source>
</reference>
<feature type="repeat" description="RCC1" evidence="2">
    <location>
        <begin position="338"/>
        <end position="391"/>
    </location>
</feature>
<feature type="compositionally biased region" description="Basic and acidic residues" evidence="3">
    <location>
        <begin position="1369"/>
        <end position="1378"/>
    </location>
</feature>
<dbReference type="SMART" id="SM00248">
    <property type="entry name" value="ANK"/>
    <property type="match status" value="2"/>
</dbReference>
<dbReference type="InterPro" id="IPR036770">
    <property type="entry name" value="Ankyrin_rpt-contain_sf"/>
</dbReference>
<dbReference type="Gene3D" id="3.30.710.10">
    <property type="entry name" value="Potassium Channel Kv1.1, Chain A"/>
    <property type="match status" value="2"/>
</dbReference>
<feature type="compositionally biased region" description="Polar residues" evidence="3">
    <location>
        <begin position="1415"/>
        <end position="1440"/>
    </location>
</feature>
<feature type="compositionally biased region" description="Low complexity" evidence="3">
    <location>
        <begin position="1309"/>
        <end position="1320"/>
    </location>
</feature>
<dbReference type="Pfam" id="PF00651">
    <property type="entry name" value="BTB"/>
    <property type="match status" value="1"/>
</dbReference>
<dbReference type="PROSITE" id="PS50097">
    <property type="entry name" value="BTB"/>
    <property type="match status" value="1"/>
</dbReference>
<dbReference type="Pfam" id="PF12796">
    <property type="entry name" value="Ank_2"/>
    <property type="match status" value="1"/>
</dbReference>
<feature type="compositionally biased region" description="Polar residues" evidence="3">
    <location>
        <begin position="1379"/>
        <end position="1406"/>
    </location>
</feature>
<evidence type="ECO:0000259" key="4">
    <source>
        <dbReference type="PROSITE" id="PS50097"/>
    </source>
</evidence>
<dbReference type="InterPro" id="IPR009091">
    <property type="entry name" value="RCC1/BLIP-II"/>
</dbReference>
<name>A0ABR4PF78_9HELO</name>
<feature type="compositionally biased region" description="Polar residues" evidence="3">
    <location>
        <begin position="222"/>
        <end position="234"/>
    </location>
</feature>
<dbReference type="Proteomes" id="UP001629113">
    <property type="component" value="Unassembled WGS sequence"/>
</dbReference>
<dbReference type="SMART" id="SM00225">
    <property type="entry name" value="BTB"/>
    <property type="match status" value="2"/>
</dbReference>
<dbReference type="InterPro" id="IPR011333">
    <property type="entry name" value="SKP1/BTB/POZ_sf"/>
</dbReference>
<feature type="domain" description="BTB" evidence="4">
    <location>
        <begin position="920"/>
        <end position="991"/>
    </location>
</feature>
<feature type="compositionally biased region" description="Acidic residues" evidence="3">
    <location>
        <begin position="209"/>
        <end position="221"/>
    </location>
</feature>
<feature type="region of interest" description="Disordered" evidence="3">
    <location>
        <begin position="1289"/>
        <end position="1462"/>
    </location>
</feature>
<feature type="region of interest" description="Disordered" evidence="3">
    <location>
        <begin position="1209"/>
        <end position="1260"/>
    </location>
</feature>
<dbReference type="Gene3D" id="2.130.10.30">
    <property type="entry name" value="Regulator of chromosome condensation 1/beta-lactamase-inhibitor protein II"/>
    <property type="match status" value="1"/>
</dbReference>
<feature type="compositionally biased region" description="Polar residues" evidence="3">
    <location>
        <begin position="1293"/>
        <end position="1308"/>
    </location>
</feature>
<protein>
    <submittedName>
        <fullName evidence="5">BTB/POZ domain-containing protein 1</fullName>
    </submittedName>
</protein>
<dbReference type="SUPFAM" id="SSF48403">
    <property type="entry name" value="Ankyrin repeat"/>
    <property type="match status" value="1"/>
</dbReference>
<dbReference type="InterPro" id="IPR000408">
    <property type="entry name" value="Reg_chr_condens"/>
</dbReference>
<dbReference type="PANTHER" id="PTHR22872:SF2">
    <property type="entry name" value="INHIBITOR OF BRUTON TYROSINE KINASE"/>
    <property type="match status" value="1"/>
</dbReference>
<dbReference type="Pfam" id="PF13540">
    <property type="entry name" value="RCC1_2"/>
    <property type="match status" value="1"/>
</dbReference>
<evidence type="ECO:0000256" key="3">
    <source>
        <dbReference type="SAM" id="MobiDB-lite"/>
    </source>
</evidence>
<proteinExistence type="predicted"/>
<dbReference type="InterPro" id="IPR051625">
    <property type="entry name" value="Signaling_Regulatory_Domain"/>
</dbReference>
<dbReference type="EMBL" id="JBFCZG010000005">
    <property type="protein sequence ID" value="KAL3421974.1"/>
    <property type="molecule type" value="Genomic_DNA"/>
</dbReference>